<comment type="caution">
    <text evidence="2">The sequence shown here is derived from an EMBL/GenBank/DDBJ whole genome shotgun (WGS) entry which is preliminary data.</text>
</comment>
<feature type="signal peptide" evidence="1">
    <location>
        <begin position="1"/>
        <end position="22"/>
    </location>
</feature>
<dbReference type="Proteomes" id="UP001465976">
    <property type="component" value="Unassembled WGS sequence"/>
</dbReference>
<feature type="chain" id="PRO_5046776123" evidence="1">
    <location>
        <begin position="23"/>
        <end position="53"/>
    </location>
</feature>
<protein>
    <submittedName>
        <fullName evidence="2">Uncharacterized protein</fullName>
    </submittedName>
</protein>
<keyword evidence="1" id="KW-0732">Signal</keyword>
<organism evidence="2 3">
    <name type="scientific">Marasmius crinis-equi</name>
    <dbReference type="NCBI Taxonomy" id="585013"/>
    <lineage>
        <taxon>Eukaryota</taxon>
        <taxon>Fungi</taxon>
        <taxon>Dikarya</taxon>
        <taxon>Basidiomycota</taxon>
        <taxon>Agaricomycotina</taxon>
        <taxon>Agaricomycetes</taxon>
        <taxon>Agaricomycetidae</taxon>
        <taxon>Agaricales</taxon>
        <taxon>Marasmiineae</taxon>
        <taxon>Marasmiaceae</taxon>
        <taxon>Marasmius</taxon>
    </lineage>
</organism>
<evidence type="ECO:0000313" key="3">
    <source>
        <dbReference type="Proteomes" id="UP001465976"/>
    </source>
</evidence>
<evidence type="ECO:0000313" key="2">
    <source>
        <dbReference type="EMBL" id="KAL0570281.1"/>
    </source>
</evidence>
<proteinExistence type="predicted"/>
<gene>
    <name evidence="2" type="ORF">V5O48_011681</name>
</gene>
<accession>A0ABR3F4X4</accession>
<keyword evidence="3" id="KW-1185">Reference proteome</keyword>
<reference evidence="2 3" key="1">
    <citation type="submission" date="2024-02" db="EMBL/GenBank/DDBJ databases">
        <title>A draft genome for the cacao thread blight pathogen Marasmius crinis-equi.</title>
        <authorList>
            <person name="Cohen S.P."/>
            <person name="Baruah I.K."/>
            <person name="Amoako-Attah I."/>
            <person name="Bukari Y."/>
            <person name="Meinhardt L.W."/>
            <person name="Bailey B.A."/>
        </authorList>
    </citation>
    <scope>NUCLEOTIDE SEQUENCE [LARGE SCALE GENOMIC DNA]</scope>
    <source>
        <strain evidence="2 3">GH-76</strain>
    </source>
</reference>
<sequence>MKASIKFVALLVALIGLTAVQASPVPEAADDKRDTDFLFQCRRDADSKRGYIC</sequence>
<name>A0ABR3F4X4_9AGAR</name>
<dbReference type="EMBL" id="JBAHYK010000962">
    <property type="protein sequence ID" value="KAL0570281.1"/>
    <property type="molecule type" value="Genomic_DNA"/>
</dbReference>
<evidence type="ECO:0000256" key="1">
    <source>
        <dbReference type="SAM" id="SignalP"/>
    </source>
</evidence>